<evidence type="ECO:0000313" key="3">
    <source>
        <dbReference type="WBParaSite" id="ACRNAN_Path_767.g2906.t1"/>
    </source>
</evidence>
<feature type="domain" description="UBC core" evidence="1">
    <location>
        <begin position="8"/>
        <end position="113"/>
    </location>
</feature>
<dbReference type="InterPro" id="IPR016135">
    <property type="entry name" value="UBQ-conjugating_enzyme/RWD"/>
</dbReference>
<sequence length="113" mass="13231">MLKRKSIDCHIRLLYEYAGILDFIQQEKDANQIPPFAVIVEKSNLFVWYFLILGPESTAYEGGHYIGRITFSDEYPKREPIFIEMLTPTGCFKLQEPISIKQLGYKEWKPPKT</sequence>
<dbReference type="Gene3D" id="3.10.110.10">
    <property type="entry name" value="Ubiquitin Conjugating Enzyme"/>
    <property type="match status" value="1"/>
</dbReference>
<dbReference type="PROSITE" id="PS50127">
    <property type="entry name" value="UBC_2"/>
    <property type="match status" value="1"/>
</dbReference>
<dbReference type="WBParaSite" id="ACRNAN_Path_767.g2906.t1">
    <property type="protein sequence ID" value="ACRNAN_Path_767.g2906.t1"/>
    <property type="gene ID" value="ACRNAN_Path_767.g2906"/>
</dbReference>
<organism evidence="2 3">
    <name type="scientific">Acrobeloides nanus</name>
    <dbReference type="NCBI Taxonomy" id="290746"/>
    <lineage>
        <taxon>Eukaryota</taxon>
        <taxon>Metazoa</taxon>
        <taxon>Ecdysozoa</taxon>
        <taxon>Nematoda</taxon>
        <taxon>Chromadorea</taxon>
        <taxon>Rhabditida</taxon>
        <taxon>Tylenchina</taxon>
        <taxon>Cephalobomorpha</taxon>
        <taxon>Cephaloboidea</taxon>
        <taxon>Cephalobidae</taxon>
        <taxon>Acrobeloides</taxon>
    </lineage>
</organism>
<evidence type="ECO:0000259" key="1">
    <source>
        <dbReference type="PROSITE" id="PS50127"/>
    </source>
</evidence>
<dbReference type="AlphaFoldDB" id="A0A914CBF1"/>
<protein>
    <submittedName>
        <fullName evidence="3">UBC core domain-containing protein</fullName>
    </submittedName>
</protein>
<keyword evidence="2" id="KW-1185">Reference proteome</keyword>
<dbReference type="SUPFAM" id="SSF54495">
    <property type="entry name" value="UBC-like"/>
    <property type="match status" value="1"/>
</dbReference>
<dbReference type="Pfam" id="PF00179">
    <property type="entry name" value="UQ_con"/>
    <property type="match status" value="1"/>
</dbReference>
<name>A0A914CBF1_9BILA</name>
<dbReference type="InterPro" id="IPR000608">
    <property type="entry name" value="UBC"/>
</dbReference>
<dbReference type="Proteomes" id="UP000887540">
    <property type="component" value="Unplaced"/>
</dbReference>
<proteinExistence type="predicted"/>
<reference evidence="3" key="1">
    <citation type="submission" date="2022-11" db="UniProtKB">
        <authorList>
            <consortium name="WormBaseParasite"/>
        </authorList>
    </citation>
    <scope>IDENTIFICATION</scope>
</reference>
<evidence type="ECO:0000313" key="2">
    <source>
        <dbReference type="Proteomes" id="UP000887540"/>
    </source>
</evidence>
<accession>A0A914CBF1</accession>